<dbReference type="EMBL" id="QUOV01000001">
    <property type="protein sequence ID" value="REL36563.1"/>
    <property type="molecule type" value="Genomic_DNA"/>
</dbReference>
<dbReference type="PANTHER" id="PTHR22916:SF3">
    <property type="entry name" value="UDP-GLCNAC:BETAGAL BETA-1,3-N-ACETYLGLUCOSAMINYLTRANSFERASE-LIKE PROTEIN 1"/>
    <property type="match status" value="1"/>
</dbReference>
<dbReference type="GO" id="GO:0016758">
    <property type="term" value="F:hexosyltransferase activity"/>
    <property type="evidence" value="ECO:0007669"/>
    <property type="project" value="UniProtKB-ARBA"/>
</dbReference>
<comment type="caution">
    <text evidence="2">The sequence shown here is derived from an EMBL/GenBank/DDBJ whole genome shotgun (WGS) entry which is preliminary data.</text>
</comment>
<dbReference type="InterPro" id="IPR001173">
    <property type="entry name" value="Glyco_trans_2-like"/>
</dbReference>
<dbReference type="OrthoDB" id="396512at2"/>
<keyword evidence="2" id="KW-0808">Transferase</keyword>
<dbReference type="InterPro" id="IPR029044">
    <property type="entry name" value="Nucleotide-diphossugar_trans"/>
</dbReference>
<dbReference type="AlphaFoldDB" id="A0A3E0UIW0"/>
<name>A0A3E0UIW0_9GAMM</name>
<evidence type="ECO:0000313" key="2">
    <source>
        <dbReference type="EMBL" id="REL36563.1"/>
    </source>
</evidence>
<feature type="domain" description="Glycosyltransferase 2-like" evidence="1">
    <location>
        <begin position="8"/>
        <end position="159"/>
    </location>
</feature>
<proteinExistence type="predicted"/>
<gene>
    <name evidence="2" type="ORF">DXX92_15260</name>
</gene>
<dbReference type="Pfam" id="PF00535">
    <property type="entry name" value="Glycos_transf_2"/>
    <property type="match status" value="1"/>
</dbReference>
<dbReference type="Gene3D" id="3.90.550.10">
    <property type="entry name" value="Spore Coat Polysaccharide Biosynthesis Protein SpsA, Chain A"/>
    <property type="match status" value="1"/>
</dbReference>
<evidence type="ECO:0000313" key="3">
    <source>
        <dbReference type="Proteomes" id="UP000256999"/>
    </source>
</evidence>
<organism evidence="2 3">
    <name type="scientific">Thalassotalea euphylliae</name>
    <dbReference type="NCBI Taxonomy" id="1655234"/>
    <lineage>
        <taxon>Bacteria</taxon>
        <taxon>Pseudomonadati</taxon>
        <taxon>Pseudomonadota</taxon>
        <taxon>Gammaproteobacteria</taxon>
        <taxon>Alteromonadales</taxon>
        <taxon>Colwelliaceae</taxon>
        <taxon>Thalassotalea</taxon>
    </lineage>
</organism>
<dbReference type="Proteomes" id="UP000256999">
    <property type="component" value="Unassembled WGS sequence"/>
</dbReference>
<dbReference type="SUPFAM" id="SSF53448">
    <property type="entry name" value="Nucleotide-diphospho-sugar transferases"/>
    <property type="match status" value="1"/>
</dbReference>
<evidence type="ECO:0000259" key="1">
    <source>
        <dbReference type="Pfam" id="PF00535"/>
    </source>
</evidence>
<dbReference type="RefSeq" id="WP_116001229.1">
    <property type="nucleotide sequence ID" value="NZ_QUOV01000001.1"/>
</dbReference>
<dbReference type="CDD" id="cd06433">
    <property type="entry name" value="GT_2_WfgS_like"/>
    <property type="match status" value="1"/>
</dbReference>
<sequence length="252" mass="28476">MAKKIKVTVVTPVLNGAKTIERCIRSVQNQSYVDIEHIVIDGDSTDGTQCIVNKMGVRLISELDAGIYDAFNKGIAAASGDVIHILNADDYYHNTKVIDDSVKAIEKYDADICHGLVEQVDSEGNFVWQVGIDTEKKHLMKKMKVAHPSMFVRRSVYEKFGNYSVGFKIAADHEFVLRVWDKVKVTYIDKPFCKMSIGGVSTSNVEKSYRESAAARLMHGGGLITTVLNYLWQVYKHKYLVEPMRKMGYRRK</sequence>
<reference evidence="2 3" key="1">
    <citation type="submission" date="2018-08" db="EMBL/GenBank/DDBJ databases">
        <title>Thalassotalea euphylliae genome.</title>
        <authorList>
            <person name="Summers S."/>
            <person name="Rice S.A."/>
            <person name="Freckelton M.L."/>
            <person name="Nedved B.T."/>
            <person name="Hadfield M.G."/>
        </authorList>
    </citation>
    <scope>NUCLEOTIDE SEQUENCE [LARGE SCALE GENOMIC DNA]</scope>
    <source>
        <strain evidence="2 3">H2</strain>
    </source>
</reference>
<protein>
    <submittedName>
        <fullName evidence="2">Glycosyltransferase</fullName>
    </submittedName>
</protein>
<accession>A0A3E0UIW0</accession>
<dbReference type="PANTHER" id="PTHR22916">
    <property type="entry name" value="GLYCOSYLTRANSFERASE"/>
    <property type="match status" value="1"/>
</dbReference>